<gene>
    <name evidence="1" type="ORF">PS685_00579</name>
</gene>
<protein>
    <submittedName>
        <fullName evidence="1">Uncharacterized protein</fullName>
    </submittedName>
</protein>
<evidence type="ECO:0000313" key="1">
    <source>
        <dbReference type="EMBL" id="VVN51174.1"/>
    </source>
</evidence>
<organism evidence="1 2">
    <name type="scientific">Pseudomonas fluorescens</name>
    <dbReference type="NCBI Taxonomy" id="294"/>
    <lineage>
        <taxon>Bacteria</taxon>
        <taxon>Pseudomonadati</taxon>
        <taxon>Pseudomonadota</taxon>
        <taxon>Gammaproteobacteria</taxon>
        <taxon>Pseudomonadales</taxon>
        <taxon>Pseudomonadaceae</taxon>
        <taxon>Pseudomonas</taxon>
    </lineage>
</organism>
<dbReference type="RefSeq" id="WP_150628229.1">
    <property type="nucleotide sequence ID" value="NZ_CABVHO010000002.1"/>
</dbReference>
<sequence length="103" mass="11414">MTDLKLKRQNDLREAVITSFGSEHLTALDDLLADSARLAELVASALKKAEMLRNNFWDISDETGVAGELHVAITGLHLNLEGVAKQRDQLLERNCPEPVFTTL</sequence>
<proteinExistence type="predicted"/>
<reference evidence="1 2" key="1">
    <citation type="submission" date="2019-09" db="EMBL/GenBank/DDBJ databases">
        <authorList>
            <person name="Chandra G."/>
            <person name="Truman W A."/>
        </authorList>
    </citation>
    <scope>NUCLEOTIDE SEQUENCE [LARGE SCALE GENOMIC DNA]</scope>
    <source>
        <strain evidence="1">PS685</strain>
    </source>
</reference>
<evidence type="ECO:0000313" key="2">
    <source>
        <dbReference type="Proteomes" id="UP000326437"/>
    </source>
</evidence>
<dbReference type="Proteomes" id="UP000326437">
    <property type="component" value="Unassembled WGS sequence"/>
</dbReference>
<dbReference type="OrthoDB" id="10008060at2"/>
<dbReference type="AlphaFoldDB" id="A0A5E6YEF1"/>
<accession>A0A5E6YEF1</accession>
<name>A0A5E6YEF1_PSEFL</name>
<dbReference type="EMBL" id="CABVHO010000002">
    <property type="protein sequence ID" value="VVN51174.1"/>
    <property type="molecule type" value="Genomic_DNA"/>
</dbReference>